<organism evidence="2 3">
    <name type="scientific">Massarina eburnea CBS 473.64</name>
    <dbReference type="NCBI Taxonomy" id="1395130"/>
    <lineage>
        <taxon>Eukaryota</taxon>
        <taxon>Fungi</taxon>
        <taxon>Dikarya</taxon>
        <taxon>Ascomycota</taxon>
        <taxon>Pezizomycotina</taxon>
        <taxon>Dothideomycetes</taxon>
        <taxon>Pleosporomycetidae</taxon>
        <taxon>Pleosporales</taxon>
        <taxon>Massarineae</taxon>
        <taxon>Massarinaceae</taxon>
        <taxon>Massarina</taxon>
    </lineage>
</organism>
<evidence type="ECO:0000313" key="2">
    <source>
        <dbReference type="EMBL" id="KAF2646894.1"/>
    </source>
</evidence>
<evidence type="ECO:0000313" key="3">
    <source>
        <dbReference type="Proteomes" id="UP000799753"/>
    </source>
</evidence>
<name>A0A6A6SL41_9PLEO</name>
<dbReference type="EMBL" id="MU006776">
    <property type="protein sequence ID" value="KAF2646894.1"/>
    <property type="molecule type" value="Genomic_DNA"/>
</dbReference>
<accession>A0A6A6SL41</accession>
<sequence>MAEGTLQQVPKGELVRFEIIPRETIRASLDILNNVEMKYLGKAYTKEREVINRLTNAAGRLLSEKTYPWPLTVRFDSLLAKQTDEIISKARMLLPNYSRKFSIRYLRRYLTGQSTFYISGVEVLVNGLLKGGDVMGLNQIMTVRWQDQVRGGWVSERVSLELKSILGYRDPGLLDKNCTDAFKKIKRAVIWKSQLFSQAALRDQKWCDELLDQLSTIPGDLQEYVTFYQEWVPSLRKEAARLEQTHFEFLTDTSTPIMTPTETRTSSPAESDRPVTPSALENGELEISYIAVLKSANEKFLLEVCPSRIDESATGLLEATKETWKWMADKGFADKVSIKDVLDLTRKMMAKKEETGGLNI</sequence>
<evidence type="ECO:0000256" key="1">
    <source>
        <dbReference type="SAM" id="MobiDB-lite"/>
    </source>
</evidence>
<proteinExistence type="predicted"/>
<feature type="region of interest" description="Disordered" evidence="1">
    <location>
        <begin position="257"/>
        <end position="278"/>
    </location>
</feature>
<dbReference type="AlphaFoldDB" id="A0A6A6SL41"/>
<dbReference type="OrthoDB" id="3691218at2759"/>
<keyword evidence="3" id="KW-1185">Reference proteome</keyword>
<protein>
    <submittedName>
        <fullName evidence="2">Uncharacterized protein</fullName>
    </submittedName>
</protein>
<reference evidence="2" key="1">
    <citation type="journal article" date="2020" name="Stud. Mycol.">
        <title>101 Dothideomycetes genomes: a test case for predicting lifestyles and emergence of pathogens.</title>
        <authorList>
            <person name="Haridas S."/>
            <person name="Albert R."/>
            <person name="Binder M."/>
            <person name="Bloem J."/>
            <person name="Labutti K."/>
            <person name="Salamov A."/>
            <person name="Andreopoulos B."/>
            <person name="Baker S."/>
            <person name="Barry K."/>
            <person name="Bills G."/>
            <person name="Bluhm B."/>
            <person name="Cannon C."/>
            <person name="Castanera R."/>
            <person name="Culley D."/>
            <person name="Daum C."/>
            <person name="Ezra D."/>
            <person name="Gonzalez J."/>
            <person name="Henrissat B."/>
            <person name="Kuo A."/>
            <person name="Liang C."/>
            <person name="Lipzen A."/>
            <person name="Lutzoni F."/>
            <person name="Magnuson J."/>
            <person name="Mondo S."/>
            <person name="Nolan M."/>
            <person name="Ohm R."/>
            <person name="Pangilinan J."/>
            <person name="Park H.-J."/>
            <person name="Ramirez L."/>
            <person name="Alfaro M."/>
            <person name="Sun H."/>
            <person name="Tritt A."/>
            <person name="Yoshinaga Y."/>
            <person name="Zwiers L.-H."/>
            <person name="Turgeon B."/>
            <person name="Goodwin S."/>
            <person name="Spatafora J."/>
            <person name="Crous P."/>
            <person name="Grigoriev I."/>
        </authorList>
    </citation>
    <scope>NUCLEOTIDE SEQUENCE</scope>
    <source>
        <strain evidence="2">CBS 473.64</strain>
    </source>
</reference>
<feature type="compositionally biased region" description="Polar residues" evidence="1">
    <location>
        <begin position="257"/>
        <end position="269"/>
    </location>
</feature>
<gene>
    <name evidence="2" type="ORF">P280DRAFT_475708</name>
</gene>
<dbReference type="Proteomes" id="UP000799753">
    <property type="component" value="Unassembled WGS sequence"/>
</dbReference>